<dbReference type="SUPFAM" id="SSF56317">
    <property type="entry name" value="Carbon-nitrogen hydrolase"/>
    <property type="match status" value="1"/>
</dbReference>
<name>A0A8J4D107_9CHLO</name>
<organism evidence="4 5">
    <name type="scientific">Volvox reticuliferus</name>
    <dbReference type="NCBI Taxonomy" id="1737510"/>
    <lineage>
        <taxon>Eukaryota</taxon>
        <taxon>Viridiplantae</taxon>
        <taxon>Chlorophyta</taxon>
        <taxon>core chlorophytes</taxon>
        <taxon>Chlorophyceae</taxon>
        <taxon>CS clade</taxon>
        <taxon>Chlamydomonadales</taxon>
        <taxon>Volvocaceae</taxon>
        <taxon>Volvox</taxon>
    </lineage>
</organism>
<dbReference type="CDD" id="cd07572">
    <property type="entry name" value="nit"/>
    <property type="match status" value="1"/>
</dbReference>
<feature type="domain" description="CN hydrolase" evidence="3">
    <location>
        <begin position="153"/>
        <end position="403"/>
    </location>
</feature>
<proteinExistence type="predicted"/>
<dbReference type="InterPro" id="IPR036526">
    <property type="entry name" value="C-N_Hydrolase_sf"/>
</dbReference>
<protein>
    <recommendedName>
        <fullName evidence="3">CN hydrolase domain-containing protein</fullName>
    </recommendedName>
</protein>
<feature type="region of interest" description="Disordered" evidence="2">
    <location>
        <begin position="117"/>
        <end position="150"/>
    </location>
</feature>
<dbReference type="PROSITE" id="PS50263">
    <property type="entry name" value="CN_HYDROLASE"/>
    <property type="match status" value="1"/>
</dbReference>
<dbReference type="InterPro" id="IPR003010">
    <property type="entry name" value="C-N_Hydrolase"/>
</dbReference>
<dbReference type="Gene3D" id="3.60.110.10">
    <property type="entry name" value="Carbon-nitrogen hydrolase"/>
    <property type="match status" value="1"/>
</dbReference>
<gene>
    <name evidence="4" type="ORF">Vretimale_9</name>
</gene>
<dbReference type="InterPro" id="IPR045254">
    <property type="entry name" value="Nit1/2_C-N_Hydrolase"/>
</dbReference>
<evidence type="ECO:0000256" key="1">
    <source>
        <dbReference type="ARBA" id="ARBA00022801"/>
    </source>
</evidence>
<dbReference type="Pfam" id="PF00795">
    <property type="entry name" value="CN_hydrolase"/>
    <property type="match status" value="1"/>
</dbReference>
<evidence type="ECO:0000259" key="3">
    <source>
        <dbReference type="PROSITE" id="PS50263"/>
    </source>
</evidence>
<dbReference type="AlphaFoldDB" id="A0A8J4D107"/>
<dbReference type="PANTHER" id="PTHR23088">
    <property type="entry name" value="NITRILASE-RELATED"/>
    <property type="match status" value="1"/>
</dbReference>
<accession>A0A8J4D107</accession>
<keyword evidence="1" id="KW-0378">Hydrolase</keyword>
<comment type="caution">
    <text evidence="4">The sequence shown here is derived from an EMBL/GenBank/DDBJ whole genome shotgun (WGS) entry which is preliminary data.</text>
</comment>
<sequence length="448" mass="47640">YPSNLMQSVGLPIIGKGCKPYLAVAIIHMRALLAKTASVGKLNIKGVKLIVLAYTSTPTPVILATARHSVCTLASTPRIVNAASKSPRANQIPFQHVAAFRTSFLYSSSATVSRCNPCPPRPSMQPQNGDPKVLTGASQDSTRVAEAGGPGPIRIAVGQMTATGDQAANLSTCARLAKDAAEAGCSMLFLPECFSFIGESQAESVAAAQPLDGPLMEQYQQLARSLGLWLSLGGFQETGPDPRHIYNTHVVLDSKGELVARYRKIHLFDVDVPNGPVLMESRSTAPGTEAVVVDTPAGRLGLTTCYDLRFPELFAHLTWERGAQVLAVPSAFTVVTGAAHWEVLLRARAIECQAYVVAAAQAGRHNTKRESYGHALIVDPWGTVVARLPDPRVTGIAIAEVDFGLLARTRERMPCQLHREKGRAAYGNVILAGVSANVASATTAANMD</sequence>
<evidence type="ECO:0000313" key="5">
    <source>
        <dbReference type="Proteomes" id="UP000722791"/>
    </source>
</evidence>
<evidence type="ECO:0000256" key="2">
    <source>
        <dbReference type="SAM" id="MobiDB-lite"/>
    </source>
</evidence>
<dbReference type="EMBL" id="BNCQ01000001">
    <property type="protein sequence ID" value="GIL93689.1"/>
    <property type="molecule type" value="Genomic_DNA"/>
</dbReference>
<dbReference type="Proteomes" id="UP000722791">
    <property type="component" value="Unassembled WGS sequence"/>
</dbReference>
<evidence type="ECO:0000313" key="4">
    <source>
        <dbReference type="EMBL" id="GIL93689.1"/>
    </source>
</evidence>
<feature type="non-terminal residue" evidence="4">
    <location>
        <position position="1"/>
    </location>
</feature>
<dbReference type="PANTHER" id="PTHR23088:SF27">
    <property type="entry name" value="DEAMINATED GLUTATHIONE AMIDASE"/>
    <property type="match status" value="1"/>
</dbReference>
<reference evidence="4" key="1">
    <citation type="journal article" date="2021" name="Proc. Natl. Acad. Sci. U.S.A.">
        <title>Three genomes in the algal genus Volvox reveal the fate of a haploid sex-determining region after a transition to homothallism.</title>
        <authorList>
            <person name="Yamamoto K."/>
            <person name="Hamaji T."/>
            <person name="Kawai-Toyooka H."/>
            <person name="Matsuzaki R."/>
            <person name="Takahashi F."/>
            <person name="Nishimura Y."/>
            <person name="Kawachi M."/>
            <person name="Noguchi H."/>
            <person name="Minakuchi Y."/>
            <person name="Umen J.G."/>
            <person name="Toyoda A."/>
            <person name="Nozaki H."/>
        </authorList>
    </citation>
    <scope>NUCLEOTIDE SEQUENCE</scope>
    <source>
        <strain evidence="4">NIES-3785</strain>
    </source>
</reference>
<dbReference type="GO" id="GO:0016811">
    <property type="term" value="F:hydrolase activity, acting on carbon-nitrogen (but not peptide) bonds, in linear amides"/>
    <property type="evidence" value="ECO:0007669"/>
    <property type="project" value="InterPro"/>
</dbReference>